<dbReference type="PROSITE" id="PS50822">
    <property type="entry name" value="PIWI"/>
    <property type="match status" value="1"/>
</dbReference>
<dbReference type="Gene3D" id="2.170.260.10">
    <property type="entry name" value="paz domain"/>
    <property type="match status" value="1"/>
</dbReference>
<dbReference type="InterPro" id="IPR036085">
    <property type="entry name" value="PAZ_dom_sf"/>
</dbReference>
<dbReference type="GO" id="GO:0003723">
    <property type="term" value="F:RNA binding"/>
    <property type="evidence" value="ECO:0007669"/>
    <property type="project" value="InterPro"/>
</dbReference>
<evidence type="ECO:0000313" key="4">
    <source>
        <dbReference type="Proteomes" id="UP000077266"/>
    </source>
</evidence>
<keyword evidence="4" id="KW-1185">Reference proteome</keyword>
<dbReference type="CDD" id="cd02846">
    <property type="entry name" value="PAZ_argonaute_like"/>
    <property type="match status" value="1"/>
</dbReference>
<dbReference type="Pfam" id="PF08699">
    <property type="entry name" value="ArgoL1"/>
    <property type="match status" value="1"/>
</dbReference>
<dbReference type="SUPFAM" id="SSF53098">
    <property type="entry name" value="Ribonuclease H-like"/>
    <property type="match status" value="1"/>
</dbReference>
<dbReference type="InterPro" id="IPR003100">
    <property type="entry name" value="PAZ_dom"/>
</dbReference>
<dbReference type="SUPFAM" id="SSF101690">
    <property type="entry name" value="PAZ domain"/>
    <property type="match status" value="1"/>
</dbReference>
<dbReference type="SMART" id="SM00950">
    <property type="entry name" value="Piwi"/>
    <property type="match status" value="1"/>
</dbReference>
<gene>
    <name evidence="3" type="ORF">EXIGLDRAFT_765551</name>
</gene>
<dbReference type="PROSITE" id="PS50821">
    <property type="entry name" value="PAZ"/>
    <property type="match status" value="1"/>
</dbReference>
<dbReference type="Pfam" id="PF02171">
    <property type="entry name" value="Piwi"/>
    <property type="match status" value="1"/>
</dbReference>
<evidence type="ECO:0000313" key="3">
    <source>
        <dbReference type="EMBL" id="KZV96171.1"/>
    </source>
</evidence>
<accession>A0A165KDI0</accession>
<proteinExistence type="predicted"/>
<feature type="domain" description="Piwi" evidence="2">
    <location>
        <begin position="557"/>
        <end position="885"/>
    </location>
</feature>
<dbReference type="InterPro" id="IPR003165">
    <property type="entry name" value="Piwi"/>
</dbReference>
<dbReference type="Proteomes" id="UP000077266">
    <property type="component" value="Unassembled WGS sequence"/>
</dbReference>
<dbReference type="OrthoDB" id="10252740at2759"/>
<feature type="domain" description="PAZ" evidence="1">
    <location>
        <begin position="263"/>
        <end position="381"/>
    </location>
</feature>
<dbReference type="STRING" id="1314781.A0A165KDI0"/>
<sequence length="923" mass="103392">MPPMRDPIATEVAKYNFPQRPPGPHGVGLKTFVVQGNNFLVTTLPKDMMHHYDIGEYLIIQYRNGPPERARSSRSGDPNEISKAKSRVLVHTMQIQNPNIFNGHPGAYDGRKNLYLSYKPQLQPNPNGTIIPVTLPALQGQSARPTDQFLITIKFAATVDLATLRRFVGGGAIKDPNDRRTAHQNAATAVMFLNEVLRRVPVSSDKWIVAGRTFYSTDSKNHKKLDRHGLVLISGFFQSVRPCLEGINVTIDSAVGVMYPAVTLMDLVIQFLGGRRDTRMLSTRTRPSFLATIQGRELGRFLKNLKVFVNKNKRAKKITALVPCARDYRFTNEHGDSITVEEHFKRAYNFDLRFPEVFCVQVGENQGKAIVYPIEVCDVKPGQLYRRTLSPEVTREMQTMGGMRPHDRLKDIQDGFRQLDLNTDNRHTGIVVDNKLLAVNARSLPRPSLWFRNRNGAEEKVQPPPMSNYTLPGKRFNKTCRIASWGILAVSSPNERDVRGTVQTFAEELGRVLANMGMRPSQPHFSEVTVMGNIEGALDALAKEVWKPVLEVGDSILIVVVLPPSAADARHRVKYWGDVVRGVPTQCVKIDKIRNVKDDYLHNLSMKINVRTGGTNCVLGADSVPWGRNVAMIVGADVSHPPAGESLQPSVAAMCASTDGPLCEYIATSRVQAGRQEVIQEFKGMMEDLIDGFLSKRKQTKSAKAAPNLAAFLSEVWPTIMVIYRDGVGEGQYASVSDEETRAAREALAAVKKNSKYKELKLETDAPPTKITYIIVSKKHHQRFFPKREDGDKNGNCFPGSVFDQNVAHPTLFDFWLQSQAAIIGTARPAHYIVCHDENSFRVDVLQRLSYYLCYVYARATRSVSIPAPVYYADLICGRSKFMFEPVADSASVTSSERYQTLEQWQAAYHPLHKNHKGMMYFI</sequence>
<reference evidence="3 4" key="1">
    <citation type="journal article" date="2016" name="Mol. Biol. Evol.">
        <title>Comparative Genomics of Early-Diverging Mushroom-Forming Fungi Provides Insights into the Origins of Lignocellulose Decay Capabilities.</title>
        <authorList>
            <person name="Nagy L.G."/>
            <person name="Riley R."/>
            <person name="Tritt A."/>
            <person name="Adam C."/>
            <person name="Daum C."/>
            <person name="Floudas D."/>
            <person name="Sun H."/>
            <person name="Yadav J.S."/>
            <person name="Pangilinan J."/>
            <person name="Larsson K.H."/>
            <person name="Matsuura K."/>
            <person name="Barry K."/>
            <person name="Labutti K."/>
            <person name="Kuo R."/>
            <person name="Ohm R.A."/>
            <person name="Bhattacharya S.S."/>
            <person name="Shirouzu T."/>
            <person name="Yoshinaga Y."/>
            <person name="Martin F.M."/>
            <person name="Grigoriev I.V."/>
            <person name="Hibbett D.S."/>
        </authorList>
    </citation>
    <scope>NUCLEOTIDE SEQUENCE [LARGE SCALE GENOMIC DNA]</scope>
    <source>
        <strain evidence="3 4">HHB12029</strain>
    </source>
</reference>
<dbReference type="InParanoid" id="A0A165KDI0"/>
<dbReference type="InterPro" id="IPR032474">
    <property type="entry name" value="Argonaute_N"/>
</dbReference>
<protein>
    <submittedName>
        <fullName evidence="3">Piwi-domain-containing protein</fullName>
    </submittedName>
</protein>
<evidence type="ECO:0000259" key="1">
    <source>
        <dbReference type="PROSITE" id="PS50821"/>
    </source>
</evidence>
<dbReference type="EMBL" id="KV425946">
    <property type="protein sequence ID" value="KZV96171.1"/>
    <property type="molecule type" value="Genomic_DNA"/>
</dbReference>
<dbReference type="Pfam" id="PF16486">
    <property type="entry name" value="ArgoN"/>
    <property type="match status" value="1"/>
</dbReference>
<dbReference type="AlphaFoldDB" id="A0A165KDI0"/>
<name>A0A165KDI0_EXIGL</name>
<dbReference type="SMART" id="SM01163">
    <property type="entry name" value="DUF1785"/>
    <property type="match status" value="1"/>
</dbReference>
<dbReference type="PANTHER" id="PTHR22891">
    <property type="entry name" value="EUKARYOTIC TRANSLATION INITIATION FACTOR 2C"/>
    <property type="match status" value="1"/>
</dbReference>
<dbReference type="Gene3D" id="3.30.420.10">
    <property type="entry name" value="Ribonuclease H-like superfamily/Ribonuclease H"/>
    <property type="match status" value="1"/>
</dbReference>
<dbReference type="InterPro" id="IPR036397">
    <property type="entry name" value="RNaseH_sf"/>
</dbReference>
<organism evidence="3 4">
    <name type="scientific">Exidia glandulosa HHB12029</name>
    <dbReference type="NCBI Taxonomy" id="1314781"/>
    <lineage>
        <taxon>Eukaryota</taxon>
        <taxon>Fungi</taxon>
        <taxon>Dikarya</taxon>
        <taxon>Basidiomycota</taxon>
        <taxon>Agaricomycotina</taxon>
        <taxon>Agaricomycetes</taxon>
        <taxon>Auriculariales</taxon>
        <taxon>Exidiaceae</taxon>
        <taxon>Exidia</taxon>
    </lineage>
</organism>
<evidence type="ECO:0000259" key="2">
    <source>
        <dbReference type="PROSITE" id="PS50822"/>
    </source>
</evidence>
<dbReference type="InterPro" id="IPR012337">
    <property type="entry name" value="RNaseH-like_sf"/>
</dbReference>
<dbReference type="Pfam" id="PF02170">
    <property type="entry name" value="PAZ"/>
    <property type="match status" value="1"/>
</dbReference>
<dbReference type="InterPro" id="IPR014811">
    <property type="entry name" value="ArgoL1"/>
</dbReference>
<dbReference type="Gene3D" id="3.40.50.2300">
    <property type="match status" value="1"/>
</dbReference>